<organism evidence="2">
    <name type="scientific">Setaria italica</name>
    <name type="common">Foxtail millet</name>
    <name type="synonym">Panicum italicum</name>
    <dbReference type="NCBI Taxonomy" id="4555"/>
    <lineage>
        <taxon>Eukaryota</taxon>
        <taxon>Viridiplantae</taxon>
        <taxon>Streptophyta</taxon>
        <taxon>Embryophyta</taxon>
        <taxon>Tracheophyta</taxon>
        <taxon>Spermatophyta</taxon>
        <taxon>Magnoliopsida</taxon>
        <taxon>Liliopsida</taxon>
        <taxon>Poales</taxon>
        <taxon>Poaceae</taxon>
        <taxon>PACMAD clade</taxon>
        <taxon>Panicoideae</taxon>
        <taxon>Panicodae</taxon>
        <taxon>Paniceae</taxon>
        <taxon>Cenchrinae</taxon>
        <taxon>Setaria</taxon>
    </lineage>
</organism>
<sequence length="107" mass="12101">MSPPQAFISLFRRGYLSRRFFPLQISLSRPRLMLQAGGDRKGESTRSSRCCKRKGVNSTSSQRFSRVPERRRKKGRPLRARACHLCPPLQEASLAPAGVRATRAWCG</sequence>
<proteinExistence type="predicted"/>
<reference evidence="2" key="2">
    <citation type="submission" date="2015-07" db="EMBL/GenBank/DDBJ databases">
        <authorList>
            <person name="Noorani M."/>
        </authorList>
    </citation>
    <scope>NUCLEOTIDE SEQUENCE</scope>
    <source>
        <strain evidence="2">Yugu1</strain>
    </source>
</reference>
<feature type="region of interest" description="Disordered" evidence="1">
    <location>
        <begin position="34"/>
        <end position="76"/>
    </location>
</feature>
<evidence type="ECO:0000313" key="2">
    <source>
        <dbReference type="EMBL" id="RCV22259.1"/>
    </source>
</evidence>
<dbReference type="AlphaFoldDB" id="A0A368QWE9"/>
<protein>
    <submittedName>
        <fullName evidence="2">Uncharacterized protein</fullName>
    </submittedName>
</protein>
<evidence type="ECO:0000256" key="1">
    <source>
        <dbReference type="SAM" id="MobiDB-lite"/>
    </source>
</evidence>
<gene>
    <name evidence="2" type="ORF">SETIT_4G206400v2</name>
</gene>
<reference evidence="2" key="1">
    <citation type="journal article" date="2012" name="Nat. Biotechnol.">
        <title>Reference genome sequence of the model plant Setaria.</title>
        <authorList>
            <person name="Bennetzen J.L."/>
            <person name="Schmutz J."/>
            <person name="Wang H."/>
            <person name="Percifield R."/>
            <person name="Hawkins J."/>
            <person name="Pontaroli A.C."/>
            <person name="Estep M."/>
            <person name="Feng L."/>
            <person name="Vaughn J.N."/>
            <person name="Grimwood J."/>
            <person name="Jenkins J."/>
            <person name="Barry K."/>
            <person name="Lindquist E."/>
            <person name="Hellsten U."/>
            <person name="Deshpande S."/>
            <person name="Wang X."/>
            <person name="Wu X."/>
            <person name="Mitros T."/>
            <person name="Triplett J."/>
            <person name="Yang X."/>
            <person name="Ye C.Y."/>
            <person name="Mauro-Herrera M."/>
            <person name="Wang L."/>
            <person name="Li P."/>
            <person name="Sharma M."/>
            <person name="Sharma R."/>
            <person name="Ronald P.C."/>
            <person name="Panaud O."/>
            <person name="Kellogg E.A."/>
            <person name="Brutnell T.P."/>
            <person name="Doust A.N."/>
            <person name="Tuskan G.A."/>
            <person name="Rokhsar D."/>
            <person name="Devos K.M."/>
        </authorList>
    </citation>
    <scope>NUCLEOTIDE SEQUENCE [LARGE SCALE GENOMIC DNA]</scope>
    <source>
        <strain evidence="2">Yugu1</strain>
    </source>
</reference>
<dbReference type="EMBL" id="CM003531">
    <property type="protein sequence ID" value="RCV22259.1"/>
    <property type="molecule type" value="Genomic_DNA"/>
</dbReference>
<accession>A0A368QWE9</accession>
<name>A0A368QWE9_SETIT</name>